<name>G8U0H6_SULAD</name>
<reference evidence="8" key="1">
    <citation type="submission" date="2011-12" db="EMBL/GenBank/DDBJ databases">
        <title>The complete genome of chromosome of Sulfobacillus acidophilus DSM 10332.</title>
        <authorList>
            <person name="Lucas S."/>
            <person name="Han J."/>
            <person name="Lapidus A."/>
            <person name="Bruce D."/>
            <person name="Goodwin L."/>
            <person name="Pitluck S."/>
            <person name="Peters L."/>
            <person name="Kyrpides N."/>
            <person name="Mavromatis K."/>
            <person name="Ivanova N."/>
            <person name="Mikhailova N."/>
            <person name="Chertkov O."/>
            <person name="Saunders E."/>
            <person name="Detter J.C."/>
            <person name="Tapia R."/>
            <person name="Han C."/>
            <person name="Land M."/>
            <person name="Hauser L."/>
            <person name="Markowitz V."/>
            <person name="Cheng J.-F."/>
            <person name="Hugenholtz P."/>
            <person name="Woyke T."/>
            <person name="Wu D."/>
            <person name="Pukall R."/>
            <person name="Gehrich-Schroeter G."/>
            <person name="Schneider S."/>
            <person name="Klenk H.-P."/>
            <person name="Eisen J.A."/>
        </authorList>
    </citation>
    <scope>NUCLEOTIDE SEQUENCE [LARGE SCALE GENOMIC DNA]</scope>
    <source>
        <strain evidence="8">ATCC 700253 / DSM 10332 / NAL</strain>
    </source>
</reference>
<dbReference type="KEGG" id="sap:Sulac_0690"/>
<feature type="domain" description="dUTPase-like" evidence="6">
    <location>
        <begin position="13"/>
        <end position="127"/>
    </location>
</feature>
<evidence type="ECO:0000256" key="5">
    <source>
        <dbReference type="ARBA" id="ARBA00047686"/>
    </source>
</evidence>
<dbReference type="InterPro" id="IPR008181">
    <property type="entry name" value="dUTPase"/>
</dbReference>
<evidence type="ECO:0000313" key="8">
    <source>
        <dbReference type="Proteomes" id="UP000005439"/>
    </source>
</evidence>
<evidence type="ECO:0000256" key="2">
    <source>
        <dbReference type="ARBA" id="ARBA00012379"/>
    </source>
</evidence>
<dbReference type="GO" id="GO:0006226">
    <property type="term" value="P:dUMP biosynthetic process"/>
    <property type="evidence" value="ECO:0007669"/>
    <property type="project" value="InterPro"/>
</dbReference>
<dbReference type="SUPFAM" id="SSF51283">
    <property type="entry name" value="dUTPase-like"/>
    <property type="match status" value="1"/>
</dbReference>
<dbReference type="InterPro" id="IPR029054">
    <property type="entry name" value="dUTPase-like"/>
</dbReference>
<evidence type="ECO:0000256" key="3">
    <source>
        <dbReference type="ARBA" id="ARBA00022801"/>
    </source>
</evidence>
<dbReference type="EC" id="3.6.1.23" evidence="2"/>
<proteinExistence type="inferred from homology"/>
<reference evidence="7 8" key="2">
    <citation type="journal article" date="2012" name="Stand. Genomic Sci.">
        <title>Complete genome sequence of the moderately thermophilic mineral-sulfide-oxidizing firmicute Sulfobacillus acidophilus type strain (NAL(T)).</title>
        <authorList>
            <person name="Anderson I."/>
            <person name="Chertkov O."/>
            <person name="Chen A."/>
            <person name="Saunders E."/>
            <person name="Lapidus A."/>
            <person name="Nolan M."/>
            <person name="Lucas S."/>
            <person name="Hammon N."/>
            <person name="Deshpande S."/>
            <person name="Cheng J.F."/>
            <person name="Han C."/>
            <person name="Tapia R."/>
            <person name="Goodwin L.A."/>
            <person name="Pitluck S."/>
            <person name="Liolios K."/>
            <person name="Pagani I."/>
            <person name="Ivanova N."/>
            <person name="Mikhailova N."/>
            <person name="Pati A."/>
            <person name="Palaniappan K."/>
            <person name="Land M."/>
            <person name="Pan C."/>
            <person name="Rohde M."/>
            <person name="Pukall R."/>
            <person name="Goker M."/>
            <person name="Detter J.C."/>
            <person name="Woyke T."/>
            <person name="Bristow J."/>
            <person name="Eisen J.A."/>
            <person name="Markowitz V."/>
            <person name="Hugenholtz P."/>
            <person name="Kyrpides N.C."/>
            <person name="Klenk H.P."/>
            <person name="Mavromatis K."/>
        </authorList>
    </citation>
    <scope>NUCLEOTIDE SEQUENCE [LARGE SCALE GENOMIC DNA]</scope>
    <source>
        <strain evidence="8">ATCC 700253 / DSM 10332 / NAL</strain>
    </source>
</reference>
<dbReference type="PANTHER" id="PTHR11241:SF0">
    <property type="entry name" value="DEOXYURIDINE 5'-TRIPHOSPHATE NUCLEOTIDOHYDROLASE"/>
    <property type="match status" value="1"/>
</dbReference>
<dbReference type="CDD" id="cd07557">
    <property type="entry name" value="trimeric_dUTPase"/>
    <property type="match status" value="1"/>
</dbReference>
<dbReference type="PANTHER" id="PTHR11241">
    <property type="entry name" value="DEOXYURIDINE 5'-TRIPHOSPHATE NUCLEOTIDOHYDROLASE"/>
    <property type="match status" value="1"/>
</dbReference>
<dbReference type="PATRIC" id="fig|679936.5.peg.742"/>
<evidence type="ECO:0000259" key="6">
    <source>
        <dbReference type="Pfam" id="PF00692"/>
    </source>
</evidence>
<keyword evidence="8" id="KW-1185">Reference proteome</keyword>
<dbReference type="GO" id="GO:0004170">
    <property type="term" value="F:dUTP diphosphatase activity"/>
    <property type="evidence" value="ECO:0007669"/>
    <property type="project" value="UniProtKB-EC"/>
</dbReference>
<dbReference type="Pfam" id="PF00692">
    <property type="entry name" value="dUTPase"/>
    <property type="match status" value="1"/>
</dbReference>
<evidence type="ECO:0000313" key="7">
    <source>
        <dbReference type="EMBL" id="AEW04198.1"/>
    </source>
</evidence>
<dbReference type="Proteomes" id="UP000005439">
    <property type="component" value="Chromosome"/>
</dbReference>
<accession>G8U0H6</accession>
<comment type="similarity">
    <text evidence="1">Belongs to the dUTPase family.</text>
</comment>
<dbReference type="GO" id="GO:0000287">
    <property type="term" value="F:magnesium ion binding"/>
    <property type="evidence" value="ECO:0007669"/>
    <property type="project" value="InterPro"/>
</dbReference>
<dbReference type="HOGENOM" id="CLU_068508_0_0_9"/>
<dbReference type="InterPro" id="IPR036157">
    <property type="entry name" value="dUTPase-like_sf"/>
</dbReference>
<dbReference type="AlphaFoldDB" id="G8U0H6"/>
<organism evidence="7 8">
    <name type="scientific">Sulfobacillus acidophilus (strain ATCC 700253 / DSM 10332 / NAL)</name>
    <dbReference type="NCBI Taxonomy" id="679936"/>
    <lineage>
        <taxon>Bacteria</taxon>
        <taxon>Bacillati</taxon>
        <taxon>Bacillota</taxon>
        <taxon>Clostridia</taxon>
        <taxon>Eubacteriales</taxon>
        <taxon>Clostridiales Family XVII. Incertae Sedis</taxon>
        <taxon>Sulfobacillus</taxon>
    </lineage>
</organism>
<dbReference type="InterPro" id="IPR033704">
    <property type="entry name" value="dUTPase_trimeric"/>
</dbReference>
<gene>
    <name evidence="7" type="ordered locus">Sulac_0690</name>
</gene>
<evidence type="ECO:0000256" key="1">
    <source>
        <dbReference type="ARBA" id="ARBA00006581"/>
    </source>
</evidence>
<protein>
    <recommendedName>
        <fullName evidence="2">dUTP diphosphatase</fullName>
        <ecNumber evidence="2">3.6.1.23</ecNumber>
    </recommendedName>
</protein>
<dbReference type="GO" id="GO:0046081">
    <property type="term" value="P:dUTP catabolic process"/>
    <property type="evidence" value="ECO:0007669"/>
    <property type="project" value="InterPro"/>
</dbReference>
<dbReference type="EMBL" id="CP003179">
    <property type="protein sequence ID" value="AEW04198.1"/>
    <property type="molecule type" value="Genomic_DNA"/>
</dbReference>
<keyword evidence="3 7" id="KW-0378">Hydrolase</keyword>
<dbReference type="STRING" id="679936.Sulac_0690"/>
<keyword evidence="4" id="KW-0546">Nucleotide metabolism</keyword>
<dbReference type="Gene3D" id="2.70.40.10">
    <property type="match status" value="1"/>
</dbReference>
<sequence>MFRFARVTSAPDARLPHRATAQSAGYDIFPYIPEPLTIQPGAMALIRTGIKAYMPPGWVLLLMVRSSVGIKRRLVIPNSVGVIDGDYADNPDNEGEIFLALWNIGDQPQTVHPTDRLAQGIFLPYGVVADDAADSVRGGGIGSTG</sequence>
<comment type="catalytic activity">
    <reaction evidence="5">
        <text>dUTP + H2O = dUMP + diphosphate + H(+)</text>
        <dbReference type="Rhea" id="RHEA:10248"/>
        <dbReference type="ChEBI" id="CHEBI:15377"/>
        <dbReference type="ChEBI" id="CHEBI:15378"/>
        <dbReference type="ChEBI" id="CHEBI:33019"/>
        <dbReference type="ChEBI" id="CHEBI:61555"/>
        <dbReference type="ChEBI" id="CHEBI:246422"/>
        <dbReference type="EC" id="3.6.1.23"/>
    </reaction>
</comment>
<evidence type="ECO:0000256" key="4">
    <source>
        <dbReference type="ARBA" id="ARBA00023080"/>
    </source>
</evidence>